<dbReference type="Proteomes" id="UP000887565">
    <property type="component" value="Unplaced"/>
</dbReference>
<evidence type="ECO:0000313" key="1">
    <source>
        <dbReference type="Proteomes" id="UP000887565"/>
    </source>
</evidence>
<organism evidence="1 2">
    <name type="scientific">Romanomermis culicivorax</name>
    <name type="common">Nematode worm</name>
    <dbReference type="NCBI Taxonomy" id="13658"/>
    <lineage>
        <taxon>Eukaryota</taxon>
        <taxon>Metazoa</taxon>
        <taxon>Ecdysozoa</taxon>
        <taxon>Nematoda</taxon>
        <taxon>Enoplea</taxon>
        <taxon>Dorylaimia</taxon>
        <taxon>Mermithida</taxon>
        <taxon>Mermithoidea</taxon>
        <taxon>Mermithidae</taxon>
        <taxon>Romanomermis</taxon>
    </lineage>
</organism>
<keyword evidence="1" id="KW-1185">Reference proteome</keyword>
<protein>
    <submittedName>
        <fullName evidence="2">Uncharacterized protein</fullName>
    </submittedName>
</protein>
<accession>A0A915LAS6</accession>
<proteinExistence type="predicted"/>
<evidence type="ECO:0000313" key="2">
    <source>
        <dbReference type="WBParaSite" id="nRc.2.0.1.t47942-RA"/>
    </source>
</evidence>
<dbReference type="WBParaSite" id="nRc.2.0.1.t47942-RA">
    <property type="protein sequence ID" value="nRc.2.0.1.t47942-RA"/>
    <property type="gene ID" value="nRc.2.0.1.g47942"/>
</dbReference>
<sequence length="256" mass="28434">MDCESIGTVESGYSSATSSGHLVISTSGRFSDSYSSPKTASQIACLSLISPDRLTPEEFGNVVESVASTSKLSQSLQPSQFHKNHAYAKTSIIVALDLGDALVCNKMRRRRFPSDPMKKAPMHSFNIRGEIPSDILIETCDRGNFGGCFESAPVPLPEVLINSPGRPMTAANPFPLAMPHRSRPREAEALHNERLAEVRRTLGRRLRFIADEFDGPHNLRRRRLLNNFGQDDAFYRFFQTIVAFVGRLFGAAVFYH</sequence>
<dbReference type="AlphaFoldDB" id="A0A915LAS6"/>
<reference evidence="2" key="1">
    <citation type="submission" date="2022-11" db="UniProtKB">
        <authorList>
            <consortium name="WormBaseParasite"/>
        </authorList>
    </citation>
    <scope>IDENTIFICATION</scope>
</reference>
<name>A0A915LAS6_ROMCU</name>